<dbReference type="HOGENOM" id="CLU_115403_13_2_6"/>
<dbReference type="OMA" id="HGANTIL"/>
<dbReference type="RefSeq" id="WP_003014804.1">
    <property type="nucleotide sequence ID" value="NZ_AP023459.1"/>
</dbReference>
<dbReference type="AlphaFoldDB" id="A0A0B6EDN6"/>
<sequence length="97" mass="11385">MITVTNHKWTIETELTLKTVANIYRNFRKNLKKIDKTWIIDFARCDRIDSAGLSLIIEYIKYAQKNNIQIVFKNIDQKTLSLAKVHGAKTILEEYIN</sequence>
<feature type="domain" description="STAS" evidence="1">
    <location>
        <begin position="11"/>
        <end position="97"/>
    </location>
</feature>
<dbReference type="PROSITE" id="PS50801">
    <property type="entry name" value="STAS"/>
    <property type="match status" value="1"/>
</dbReference>
<accession>A0A0B6EDN6</accession>
<dbReference type="InterPro" id="IPR002645">
    <property type="entry name" value="STAS_dom"/>
</dbReference>
<dbReference type="eggNOG" id="COG3113">
    <property type="taxonomic scope" value="Bacteria"/>
</dbReference>
<dbReference type="KEGG" id="ftz:CH68_553"/>
<reference evidence="3" key="2">
    <citation type="submission" date="2020-02" db="EMBL/GenBank/DDBJ databases">
        <title>Using affinity propagation clustering for identifying bacterial clades and subclades with whole-genome sequences of Francisella tularensis.</title>
        <authorList>
            <person name="Homeier-Bachmann T."/>
            <person name="Abdel-Glil M.Y."/>
            <person name="Hackbart A."/>
            <person name="Hotzel H."/>
            <person name="Tomaso H."/>
        </authorList>
    </citation>
    <scope>NUCLEOTIDE SEQUENCE</scope>
    <source>
        <strain evidence="3">15T0085</strain>
        <strain evidence="2">17T1429</strain>
    </source>
</reference>
<name>A0A0B6EDN6_FRATU</name>
<reference evidence="3" key="1">
    <citation type="submission" date="2019-08" db="EMBL/GenBank/DDBJ databases">
        <authorList>
            <person name="Busch A."/>
        </authorList>
    </citation>
    <scope>NUCLEOTIDE SEQUENCE</scope>
    <source>
        <strain evidence="3">15T0085</strain>
        <strain evidence="2">17T1429</strain>
    </source>
</reference>
<dbReference type="EMBL" id="JAAGKH010000057">
    <property type="protein sequence ID" value="NDR89381.1"/>
    <property type="molecule type" value="Genomic_DNA"/>
</dbReference>
<evidence type="ECO:0000259" key="1">
    <source>
        <dbReference type="PROSITE" id="PS50801"/>
    </source>
</evidence>
<gene>
    <name evidence="3" type="ORF">FWI86_07695</name>
    <name evidence="2" type="ORF">FWJ04_07120</name>
</gene>
<evidence type="ECO:0000313" key="2">
    <source>
        <dbReference type="EMBL" id="NDR89381.1"/>
    </source>
</evidence>
<dbReference type="KEGG" id="ftc:DA46_176"/>
<proteinExistence type="predicted"/>
<dbReference type="EMBL" id="JAAGJP010000057">
    <property type="protein sequence ID" value="NDS68883.1"/>
    <property type="molecule type" value="Genomic_DNA"/>
</dbReference>
<dbReference type="CDD" id="cd07043">
    <property type="entry name" value="STAS_anti-anti-sigma_factors"/>
    <property type="match status" value="1"/>
</dbReference>
<dbReference type="KEGG" id="ftv:CH67_820"/>
<dbReference type="SUPFAM" id="SSF52091">
    <property type="entry name" value="SpoIIaa-like"/>
    <property type="match status" value="1"/>
</dbReference>
<dbReference type="InterPro" id="IPR036513">
    <property type="entry name" value="STAS_dom_sf"/>
</dbReference>
<evidence type="ECO:0000313" key="3">
    <source>
        <dbReference type="EMBL" id="NDS68883.1"/>
    </source>
</evidence>
<protein>
    <submittedName>
        <fullName evidence="3">STAS domain-containing protein</fullName>
    </submittedName>
</protein>
<organism evidence="3">
    <name type="scientific">Francisella tularensis subsp. holarctica</name>
    <dbReference type="NCBI Taxonomy" id="119857"/>
    <lineage>
        <taxon>Bacteria</taxon>
        <taxon>Pseudomonadati</taxon>
        <taxon>Pseudomonadota</taxon>
        <taxon>Gammaproteobacteria</taxon>
        <taxon>Thiotrichales</taxon>
        <taxon>Francisellaceae</taxon>
        <taxon>Francisella</taxon>
    </lineage>
</organism>
<dbReference type="Pfam" id="PF01740">
    <property type="entry name" value="STAS"/>
    <property type="match status" value="1"/>
</dbReference>
<dbReference type="Gene3D" id="3.30.750.24">
    <property type="entry name" value="STAS domain"/>
    <property type="match status" value="1"/>
</dbReference>
<comment type="caution">
    <text evidence="3">The sequence shown here is derived from an EMBL/GenBank/DDBJ whole genome shotgun (WGS) entry which is preliminary data.</text>
</comment>